<dbReference type="Pfam" id="PF07744">
    <property type="entry name" value="SPOC"/>
    <property type="match status" value="1"/>
</dbReference>
<dbReference type="Gene3D" id="1.10.472.30">
    <property type="entry name" value="Transcription elongation factor S-II, central domain"/>
    <property type="match status" value="1"/>
</dbReference>
<evidence type="ECO:0000256" key="3">
    <source>
        <dbReference type="ARBA" id="ARBA00022833"/>
    </source>
</evidence>
<dbReference type="InterPro" id="IPR036575">
    <property type="entry name" value="TFIIS_cen_dom_sf"/>
</dbReference>
<sequence length="567" mass="63393">MSPKRVSVDVTAALPEVKDRTPHRKRSRVESSLLSTRGHDTSKRIFDPFLHNVDIPAEKSLRPSKNTEPLEENTLEKNKQSLHIWRDSKKKNAVKLLAGPLLSRAQDLLSRSDIVLPQSKCEVVFCTDVAIAVEKAVFEICYKAAKLTAEYTNKIRSIQFNLQKNHALADEVLRGGINPTRLAEMSTDEMANKELKEYMARVRIQAEINVTLVTTDGPRIRKTHKGEELVEPLRESSRSPKPEAILFPSAIEKDASNDPEEVRRGRQLTAQDFKNTNAVRSATSLGFWNSGTNSSSEISNSPNHGKKLSTLYGFNLAQDNLYSSEDSDRYSPLPYLAGDMSTRTGQSQREKSSSPLNIFDSPWKGQMTTSLAEERWVGRIEIKGIEGICTTGELMGGPESIFGASWSTILDEIIHVDFDASPGVVNNHLKDLCITSSTSVMVVRLNPMDKADGTGWTEIFDYFRSTGRYGVIAKNYLGCISAMYLMFLEIYDRVPAWFEYLDPPSRVATHGRQERVMLVAFAVERSQNGPPRSESDESMGDWNPLSREASVTDLSSSVGYHSKMYHG</sequence>
<keyword evidence="4" id="KW-0539">Nucleus</keyword>
<keyword evidence="1" id="KW-0479">Metal-binding</keyword>
<evidence type="ECO:0000256" key="5">
    <source>
        <dbReference type="SAM" id="MobiDB-lite"/>
    </source>
</evidence>
<feature type="compositionally biased region" description="Basic and acidic residues" evidence="5">
    <location>
        <begin position="225"/>
        <end position="241"/>
    </location>
</feature>
<feature type="region of interest" description="Disordered" evidence="5">
    <location>
        <begin position="333"/>
        <end position="359"/>
    </location>
</feature>
<organism evidence="7 8">
    <name type="scientific">Discina gigas</name>
    <dbReference type="NCBI Taxonomy" id="1032678"/>
    <lineage>
        <taxon>Eukaryota</taxon>
        <taxon>Fungi</taxon>
        <taxon>Dikarya</taxon>
        <taxon>Ascomycota</taxon>
        <taxon>Pezizomycotina</taxon>
        <taxon>Pezizomycetes</taxon>
        <taxon>Pezizales</taxon>
        <taxon>Discinaceae</taxon>
        <taxon>Discina</taxon>
    </lineage>
</organism>
<name>A0ABR3GVL6_9PEZI</name>
<dbReference type="Pfam" id="PF07500">
    <property type="entry name" value="TFIIS_M"/>
    <property type="match status" value="1"/>
</dbReference>
<feature type="region of interest" description="Disordered" evidence="5">
    <location>
        <begin position="225"/>
        <end position="275"/>
    </location>
</feature>
<proteinExistence type="predicted"/>
<dbReference type="InterPro" id="IPR012921">
    <property type="entry name" value="SPOC_C"/>
</dbReference>
<dbReference type="PANTHER" id="PTHR11477">
    <property type="entry name" value="TRANSCRIPTION FACTOR S-II ZINC FINGER DOMAIN-CONTAINING PROTEIN"/>
    <property type="match status" value="1"/>
</dbReference>
<reference evidence="7 8" key="1">
    <citation type="submission" date="2024-02" db="EMBL/GenBank/DDBJ databases">
        <title>Discinaceae phylogenomics.</title>
        <authorList>
            <person name="Dirks A.C."/>
            <person name="James T.Y."/>
        </authorList>
    </citation>
    <scope>NUCLEOTIDE SEQUENCE [LARGE SCALE GENOMIC DNA]</scope>
    <source>
        <strain evidence="7 8">ACD0624</strain>
    </source>
</reference>
<comment type="caution">
    <text evidence="7">The sequence shown here is derived from an EMBL/GenBank/DDBJ whole genome shotgun (WGS) entry which is preliminary data.</text>
</comment>
<keyword evidence="2" id="KW-0863">Zinc-finger</keyword>
<evidence type="ECO:0000313" key="7">
    <source>
        <dbReference type="EMBL" id="KAL0639903.1"/>
    </source>
</evidence>
<evidence type="ECO:0000256" key="1">
    <source>
        <dbReference type="ARBA" id="ARBA00022723"/>
    </source>
</evidence>
<dbReference type="Proteomes" id="UP001447188">
    <property type="component" value="Unassembled WGS sequence"/>
</dbReference>
<gene>
    <name evidence="7" type="primary">BYE1_1</name>
    <name evidence="7" type="ORF">Q9L58_000994</name>
</gene>
<evidence type="ECO:0000259" key="6">
    <source>
        <dbReference type="PROSITE" id="PS51321"/>
    </source>
</evidence>
<evidence type="ECO:0000256" key="2">
    <source>
        <dbReference type="ARBA" id="ARBA00022771"/>
    </source>
</evidence>
<feature type="compositionally biased region" description="Basic and acidic residues" evidence="5">
    <location>
        <begin position="251"/>
        <end position="264"/>
    </location>
</feature>
<keyword evidence="8" id="KW-1185">Reference proteome</keyword>
<keyword evidence="3" id="KW-0862">Zinc</keyword>
<evidence type="ECO:0000313" key="8">
    <source>
        <dbReference type="Proteomes" id="UP001447188"/>
    </source>
</evidence>
<dbReference type="SUPFAM" id="SSF46942">
    <property type="entry name" value="Elongation factor TFIIS domain 2"/>
    <property type="match status" value="1"/>
</dbReference>
<evidence type="ECO:0000256" key="4">
    <source>
        <dbReference type="ARBA" id="ARBA00023242"/>
    </source>
</evidence>
<protein>
    <submittedName>
        <fullName evidence="7">Transcription factor bye1</fullName>
    </submittedName>
</protein>
<dbReference type="SMART" id="SM00510">
    <property type="entry name" value="TFS2M"/>
    <property type="match status" value="1"/>
</dbReference>
<dbReference type="InterPro" id="IPR003618">
    <property type="entry name" value="TFIIS_cen_dom"/>
</dbReference>
<dbReference type="EMBL" id="JBBBZM010000007">
    <property type="protein sequence ID" value="KAL0639903.1"/>
    <property type="molecule type" value="Genomic_DNA"/>
</dbReference>
<dbReference type="PANTHER" id="PTHR11477:SF0">
    <property type="entry name" value="IP08861P-RELATED"/>
    <property type="match status" value="1"/>
</dbReference>
<dbReference type="PROSITE" id="PS51321">
    <property type="entry name" value="TFIIS_CENTRAL"/>
    <property type="match status" value="1"/>
</dbReference>
<accession>A0ABR3GVL6</accession>
<feature type="region of interest" description="Disordered" evidence="5">
    <location>
        <begin position="1"/>
        <end position="34"/>
    </location>
</feature>
<feature type="domain" description="TFIIS central" evidence="6">
    <location>
        <begin position="89"/>
        <end position="218"/>
    </location>
</feature>